<proteinExistence type="predicted"/>
<keyword evidence="1" id="KW-1133">Transmembrane helix</keyword>
<dbReference type="AlphaFoldDB" id="A0A1H3ZIR8"/>
<dbReference type="RefSeq" id="WP_093241454.1">
    <property type="nucleotide sequence ID" value="NZ_FNQF01000004.1"/>
</dbReference>
<evidence type="ECO:0000313" key="2">
    <source>
        <dbReference type="EMBL" id="SEA23222.1"/>
    </source>
</evidence>
<keyword evidence="1" id="KW-0472">Membrane</keyword>
<reference evidence="2 3" key="1">
    <citation type="submission" date="2016-10" db="EMBL/GenBank/DDBJ databases">
        <authorList>
            <person name="de Groot N.N."/>
        </authorList>
    </citation>
    <scope>NUCLEOTIDE SEQUENCE [LARGE SCALE GENOMIC DNA]</scope>
    <source>
        <strain evidence="2 3">DSM 23581</strain>
    </source>
</reference>
<sequence>MKRFIKSILYFIPILGIAVVALICITTFIDYKNADFSFKSHPKYIITGHSQPESAYNDTIISDFKNISFTAESYFYNFIKIKKVLEDNNSIEVVFIEFTNNQINKEKDQWIWGKDYMLRGFEKYASFMSFDEKLMLIKKNPVNFINALSLSENNKITRILSHNHNYEKALGGFRYLKRYELDSLIKVTPDVKYLSTEEIEVSEKNLSYLDDMIEFCQAKNKRVIFVRSPIHEKYPELKNDEKFLEILNTRYADIEFLDFLKFPLSTSERGDFHHINHKGAKVYSEWFANLLKDGLLDKENKQEFINNRIKRFK</sequence>
<name>A0A1H3ZIR8_9FLAO</name>
<organism evidence="2 3">
    <name type="scientific">Psychroflexus halocasei</name>
    <dbReference type="NCBI Taxonomy" id="908615"/>
    <lineage>
        <taxon>Bacteria</taxon>
        <taxon>Pseudomonadati</taxon>
        <taxon>Bacteroidota</taxon>
        <taxon>Flavobacteriia</taxon>
        <taxon>Flavobacteriales</taxon>
        <taxon>Flavobacteriaceae</taxon>
        <taxon>Psychroflexus</taxon>
    </lineage>
</organism>
<dbReference type="Proteomes" id="UP000198820">
    <property type="component" value="Unassembled WGS sequence"/>
</dbReference>
<accession>A0A1H3ZIR8</accession>
<feature type="transmembrane region" description="Helical" evidence="1">
    <location>
        <begin position="7"/>
        <end position="29"/>
    </location>
</feature>
<gene>
    <name evidence="2" type="ORF">SAMN05421540_10483</name>
</gene>
<evidence type="ECO:0000256" key="1">
    <source>
        <dbReference type="SAM" id="Phobius"/>
    </source>
</evidence>
<dbReference type="EMBL" id="FNQF01000004">
    <property type="protein sequence ID" value="SEA23222.1"/>
    <property type="molecule type" value="Genomic_DNA"/>
</dbReference>
<dbReference type="STRING" id="908615.SAMN05421540_10483"/>
<keyword evidence="1" id="KW-0812">Transmembrane</keyword>
<keyword evidence="3" id="KW-1185">Reference proteome</keyword>
<protein>
    <submittedName>
        <fullName evidence="2">Uncharacterized protein</fullName>
    </submittedName>
</protein>
<evidence type="ECO:0000313" key="3">
    <source>
        <dbReference type="Proteomes" id="UP000198820"/>
    </source>
</evidence>